<dbReference type="Pfam" id="PF06835">
    <property type="entry name" value="LptC"/>
    <property type="match status" value="1"/>
</dbReference>
<feature type="transmembrane region" description="Helical" evidence="2">
    <location>
        <begin position="42"/>
        <end position="60"/>
    </location>
</feature>
<dbReference type="OrthoDB" id="7946957at2"/>
<keyword evidence="2" id="KW-0472">Membrane</keyword>
<comment type="caution">
    <text evidence="3">The sequence shown here is derived from an EMBL/GenBank/DDBJ whole genome shotgun (WGS) entry which is preliminary data.</text>
</comment>
<name>A0A4R3M0V2_9HYPH</name>
<keyword evidence="2" id="KW-1133">Transmembrane helix</keyword>
<dbReference type="InterPro" id="IPR010664">
    <property type="entry name" value="LipoPS_assembly_LptC-rel"/>
</dbReference>
<keyword evidence="4" id="KW-1185">Reference proteome</keyword>
<sequence length="242" mass="25495">MNDSASPVLDGRRDTASFGAHQTADYGRAYRHSRAVRFAKRALPVALAGALGILILGAVVKQLGATVELPFEIGTLHLSGTRLTMEVPKLSGFTDDGRGYRVNAATASQDMTNPDVLELTNIDARMELADKGWASVASAAGTVDTKRQFIHLTGGVRLATHSGYAGEMQDADVDVKAGALSTTNPVRLTYRSGTLVADRMTVTDRGSRALFEGHVQLDFSMTDIPAPSGTPAPAAPADGAKR</sequence>
<dbReference type="Proteomes" id="UP000294664">
    <property type="component" value="Unassembled WGS sequence"/>
</dbReference>
<reference evidence="3 4" key="1">
    <citation type="submission" date="2019-03" db="EMBL/GenBank/DDBJ databases">
        <title>Genomic Encyclopedia of Type Strains, Phase IV (KMG-IV): sequencing the most valuable type-strain genomes for metagenomic binning, comparative biology and taxonomic classification.</title>
        <authorList>
            <person name="Goeker M."/>
        </authorList>
    </citation>
    <scope>NUCLEOTIDE SEQUENCE [LARGE SCALE GENOMIC DNA]</scope>
    <source>
        <strain evidence="3 4">DSM 9035</strain>
    </source>
</reference>
<evidence type="ECO:0000313" key="4">
    <source>
        <dbReference type="Proteomes" id="UP000294664"/>
    </source>
</evidence>
<accession>A0A4R3M0V2</accession>
<evidence type="ECO:0000256" key="1">
    <source>
        <dbReference type="SAM" id="MobiDB-lite"/>
    </source>
</evidence>
<organism evidence="3 4">
    <name type="scientific">Aquabacter spiritensis</name>
    <dbReference type="NCBI Taxonomy" id="933073"/>
    <lineage>
        <taxon>Bacteria</taxon>
        <taxon>Pseudomonadati</taxon>
        <taxon>Pseudomonadota</taxon>
        <taxon>Alphaproteobacteria</taxon>
        <taxon>Hyphomicrobiales</taxon>
        <taxon>Xanthobacteraceae</taxon>
        <taxon>Aquabacter</taxon>
    </lineage>
</organism>
<evidence type="ECO:0000313" key="3">
    <source>
        <dbReference type="EMBL" id="TCT04737.1"/>
    </source>
</evidence>
<protein>
    <submittedName>
        <fullName evidence="3">Lipopolysaccharide export system protein LptC</fullName>
    </submittedName>
</protein>
<gene>
    <name evidence="3" type="ORF">EDC64_106169</name>
</gene>
<keyword evidence="2" id="KW-0812">Transmembrane</keyword>
<feature type="region of interest" description="Disordered" evidence="1">
    <location>
        <begin position="222"/>
        <end position="242"/>
    </location>
</feature>
<dbReference type="AlphaFoldDB" id="A0A4R3M0V2"/>
<proteinExistence type="predicted"/>
<dbReference type="EMBL" id="SMAI01000006">
    <property type="protein sequence ID" value="TCT04737.1"/>
    <property type="molecule type" value="Genomic_DNA"/>
</dbReference>
<dbReference type="RefSeq" id="WP_132031507.1">
    <property type="nucleotide sequence ID" value="NZ_SMAI01000006.1"/>
</dbReference>
<evidence type="ECO:0000256" key="2">
    <source>
        <dbReference type="SAM" id="Phobius"/>
    </source>
</evidence>